<sequence>MRNLISLIAWHDSGWNGRVCRNPKENKYCESFGYVIRKRKYEFCVNNPDANLGNSRERACSEAIVFCKGKVQEHNIRFPAIFYVDRKNRNEHEIKMIKKEIEEQLRMINGKYAILYVRENPLSENRVIVGCVKIKEIIDGSKDYIRKKQSPNRVGRGIVFDVENDVIFALPYQELLEYCKNKNKEIEEILKEFNLIFEVGDFERYFKGMSNFISDEVAVQILKKGLEIVEEFNKFREENQDFDKYLTDENIAFRPHVMKKFDEFAENIKKVIAELEGSKYKYPGLPGVLYFLGMEDAYSRYIELWKNEGEKGEEKLYNALIESLENRKENLEFGITKKVIDKFIAQKEEFREFLKNYAVYYELSAFKLEKIKEQYEKEFINLDNIIKNPYILVEDLKENDSFERIIFEELDSWERRRLGDKFNPYSPYRVRALLVEILKRHLSSGNTTISTKDLKDFFEKMDKDIVKITFDEFLRIIEEYKDIISEKVEIVKKEVKNNENKEIIELFTLKEIREYEEIIENTINYLLKSKAPNIDLNPLEIREKLRIKNENKKPAGVDNEEYEKALDMQTEAVVNLLKNRVGILTGPAGTGKTTVIKTIMELMKEVLGLNKIYILTPTGKSAMVVNEKLNNLATAKTIHRYIAEEFKDYFEGDNYFILRLDKITGNDKKEIDALIIDESSMVDIETMGRLLGTIKLDNLKYLIFVGDINQLPPVGAGKPFYDIYNYLEKVNPQSICKLEIVLRADSKKIVELSKLFLDIDKEERIKILNEMFKNKETLGDNEIYRIKENIGGIEKEIITIEVVKDGNIKKSLENAIETILKENNTEDFFDFAVFNDKLQILVPTKTKGEFGSYMINLFIKQESKFIPDKYKNKMLENWFFGDGKVADKVIQIRNNYKKWVYDTERRKWVKEHGVFNGMMGFAYTFKKWNKYQKKYENKTIIRFYYPKIEAYTDEKEMEHAYAITIHKSQGSGFENVILIIPKGLNKFVSKEMLYTAITRAKKRLYVIVEEELKNFLETNISDLARRKTNLLENFNISYLVPYIENRQIITINGEKVRSWQECVLANLFHEVGIEYIYELLSEYLKIGVLPDFKLNIKNRTILWEHYGMLENEKYRKRQKEEKEPIYKQNGFEIIKLSEINENTKLGDKVLIISTSEDLKNNSQVLEKLKTLQQIS</sequence>
<dbReference type="Gene3D" id="2.30.30.940">
    <property type="match status" value="1"/>
</dbReference>
<dbReference type="RefSeq" id="WP_010871043.1">
    <property type="nucleotide sequence ID" value="NC_000909.1"/>
</dbReference>
<dbReference type="InterPro" id="IPR050534">
    <property type="entry name" value="Coronavir_polyprotein_1ab"/>
</dbReference>
<evidence type="ECO:0000259" key="3">
    <source>
        <dbReference type="Pfam" id="PF13538"/>
    </source>
</evidence>
<gene>
    <name evidence="5" type="ORF">HA335_01020</name>
</gene>
<keyword evidence="2" id="KW-0067">ATP-binding</keyword>
<protein>
    <submittedName>
        <fullName evidence="5">AAA family ATPase</fullName>
    </submittedName>
</protein>
<accession>A0A832SYA7</accession>
<evidence type="ECO:0000256" key="2">
    <source>
        <dbReference type="ARBA" id="ARBA00022840"/>
    </source>
</evidence>
<dbReference type="PANTHER" id="PTHR43788:SF6">
    <property type="entry name" value="DNA HELICASE B"/>
    <property type="match status" value="1"/>
</dbReference>
<dbReference type="Pfam" id="PF13538">
    <property type="entry name" value="UvrD_C_2"/>
    <property type="match status" value="1"/>
</dbReference>
<dbReference type="OMA" id="IRVPWHD"/>
<keyword evidence="1" id="KW-0547">Nucleotide-binding</keyword>
<dbReference type="InterPro" id="IPR027417">
    <property type="entry name" value="P-loop_NTPase"/>
</dbReference>
<feature type="domain" description="ATP-dependent RecD2 DNA helicase-like helix-hairpin-helix" evidence="4">
    <location>
        <begin position="357"/>
        <end position="447"/>
    </location>
</feature>
<name>A0A832SYA7_9EURY</name>
<evidence type="ECO:0000313" key="5">
    <source>
        <dbReference type="EMBL" id="HII59155.1"/>
    </source>
</evidence>
<dbReference type="Gene3D" id="3.40.50.300">
    <property type="entry name" value="P-loop containing nucleotide triphosphate hydrolases"/>
    <property type="match status" value="2"/>
</dbReference>
<dbReference type="InterPro" id="IPR029493">
    <property type="entry name" value="RecD2-like_HHH"/>
</dbReference>
<dbReference type="CDD" id="cd18809">
    <property type="entry name" value="SF1_C_RecD"/>
    <property type="match status" value="1"/>
</dbReference>
<evidence type="ECO:0000256" key="1">
    <source>
        <dbReference type="ARBA" id="ARBA00022741"/>
    </source>
</evidence>
<evidence type="ECO:0000313" key="6">
    <source>
        <dbReference type="Proteomes" id="UP000645676"/>
    </source>
</evidence>
<feature type="domain" description="UvrD-like helicase C-terminal" evidence="3">
    <location>
        <begin position="959"/>
        <end position="1007"/>
    </location>
</feature>
<dbReference type="CDD" id="cd17933">
    <property type="entry name" value="DEXSc_RecD-like"/>
    <property type="match status" value="1"/>
</dbReference>
<proteinExistence type="predicted"/>
<dbReference type="SUPFAM" id="SSF52540">
    <property type="entry name" value="P-loop containing nucleoside triphosphate hydrolases"/>
    <property type="match status" value="1"/>
</dbReference>
<dbReference type="InterPro" id="IPR027785">
    <property type="entry name" value="UvrD-like_helicase_C"/>
</dbReference>
<dbReference type="AlphaFoldDB" id="A0A832SYA7"/>
<dbReference type="GO" id="GO:0005524">
    <property type="term" value="F:ATP binding"/>
    <property type="evidence" value="ECO:0007669"/>
    <property type="project" value="UniProtKB-KW"/>
</dbReference>
<comment type="caution">
    <text evidence="5">The sequence shown here is derived from an EMBL/GenBank/DDBJ whole genome shotgun (WGS) entry which is preliminary data.</text>
</comment>
<dbReference type="Pfam" id="PF14490">
    <property type="entry name" value="HHH_RecD2"/>
    <property type="match status" value="1"/>
</dbReference>
<reference evidence="5" key="1">
    <citation type="journal article" date="2020" name="bioRxiv">
        <title>A rank-normalized archaeal taxonomy based on genome phylogeny resolves widespread incomplete and uneven classifications.</title>
        <authorList>
            <person name="Rinke C."/>
            <person name="Chuvochina M."/>
            <person name="Mussig A.J."/>
            <person name="Chaumeil P.-A."/>
            <person name="Waite D.W."/>
            <person name="Whitman W.B."/>
            <person name="Parks D.H."/>
            <person name="Hugenholtz P."/>
        </authorList>
    </citation>
    <scope>NUCLEOTIDE SEQUENCE</scope>
    <source>
        <strain evidence="5">UBA8849</strain>
    </source>
</reference>
<evidence type="ECO:0000259" key="4">
    <source>
        <dbReference type="Pfam" id="PF14490"/>
    </source>
</evidence>
<dbReference type="Pfam" id="PF13245">
    <property type="entry name" value="AAA_19"/>
    <property type="match status" value="1"/>
</dbReference>
<dbReference type="PANTHER" id="PTHR43788">
    <property type="entry name" value="DNA2/NAM7 HELICASE FAMILY MEMBER"/>
    <property type="match status" value="1"/>
</dbReference>
<organism evidence="5 6">
    <name type="scientific">Methanocaldococcus jannaschii</name>
    <dbReference type="NCBI Taxonomy" id="2190"/>
    <lineage>
        <taxon>Archaea</taxon>
        <taxon>Methanobacteriati</taxon>
        <taxon>Methanobacteriota</taxon>
        <taxon>Methanomada group</taxon>
        <taxon>Methanococci</taxon>
        <taxon>Methanococcales</taxon>
        <taxon>Methanocaldococcaceae</taxon>
        <taxon>Methanocaldococcus</taxon>
    </lineage>
</organism>
<dbReference type="EMBL" id="DUJR01000005">
    <property type="protein sequence ID" value="HII59155.1"/>
    <property type="molecule type" value="Genomic_DNA"/>
</dbReference>
<dbReference type="GO" id="GO:0003678">
    <property type="term" value="F:DNA helicase activity"/>
    <property type="evidence" value="ECO:0007669"/>
    <property type="project" value="UniProtKB-ARBA"/>
</dbReference>
<dbReference type="Proteomes" id="UP000645676">
    <property type="component" value="Unassembled WGS sequence"/>
</dbReference>